<dbReference type="GO" id="GO:0008324">
    <property type="term" value="F:monoatomic cation transmembrane transporter activity"/>
    <property type="evidence" value="ECO:0007669"/>
    <property type="project" value="TreeGrafter"/>
</dbReference>
<keyword evidence="3" id="KW-1185">Reference proteome</keyword>
<dbReference type="PANTHER" id="PTHR31064:SF38">
    <property type="entry name" value="CATION TRANSPORTER HKT1_4-RELATED"/>
    <property type="match status" value="1"/>
</dbReference>
<sequence>MALKPTTSDSFRPRNLDLFFTSVSATTASSGGVFTSMVGLHLRKLKLKSFRDKVGSVRAREVLENKGLKMLTFSVFTTVSTFANCGFLPTNENMVVFSRNSA</sequence>
<dbReference type="InterPro" id="IPR051143">
    <property type="entry name" value="TrkH_K-transport"/>
</dbReference>
<evidence type="ECO:0000313" key="3">
    <source>
        <dbReference type="Proteomes" id="UP001163823"/>
    </source>
</evidence>
<keyword evidence="1" id="KW-0472">Membrane</keyword>
<dbReference type="Proteomes" id="UP001163823">
    <property type="component" value="Chromosome 4"/>
</dbReference>
<organism evidence="2 3">
    <name type="scientific">Quillaja saponaria</name>
    <name type="common">Soap bark tree</name>
    <dbReference type="NCBI Taxonomy" id="32244"/>
    <lineage>
        <taxon>Eukaryota</taxon>
        <taxon>Viridiplantae</taxon>
        <taxon>Streptophyta</taxon>
        <taxon>Embryophyta</taxon>
        <taxon>Tracheophyta</taxon>
        <taxon>Spermatophyta</taxon>
        <taxon>Magnoliopsida</taxon>
        <taxon>eudicotyledons</taxon>
        <taxon>Gunneridae</taxon>
        <taxon>Pentapetalae</taxon>
        <taxon>rosids</taxon>
        <taxon>fabids</taxon>
        <taxon>Fabales</taxon>
        <taxon>Quillajaceae</taxon>
        <taxon>Quillaja</taxon>
    </lineage>
</organism>
<dbReference type="PANTHER" id="PTHR31064">
    <property type="entry name" value="POTASSIUM TRANSPORT PROTEIN DDB_G0292412-RELATED"/>
    <property type="match status" value="1"/>
</dbReference>
<gene>
    <name evidence="2" type="ORF">O6P43_007811</name>
</gene>
<accession>A0AAD7M3T3</accession>
<keyword evidence="1" id="KW-1133">Transmembrane helix</keyword>
<dbReference type="GO" id="GO:0005886">
    <property type="term" value="C:plasma membrane"/>
    <property type="evidence" value="ECO:0007669"/>
    <property type="project" value="TreeGrafter"/>
</dbReference>
<keyword evidence="1" id="KW-0812">Transmembrane</keyword>
<protein>
    <submittedName>
        <fullName evidence="2">Sodium transporter HKT1</fullName>
    </submittedName>
</protein>
<reference evidence="2" key="1">
    <citation type="journal article" date="2023" name="Science">
        <title>Elucidation of the pathway for biosynthesis of saponin adjuvants from the soapbark tree.</title>
        <authorList>
            <person name="Reed J."/>
            <person name="Orme A."/>
            <person name="El-Demerdash A."/>
            <person name="Owen C."/>
            <person name="Martin L.B.B."/>
            <person name="Misra R.C."/>
            <person name="Kikuchi S."/>
            <person name="Rejzek M."/>
            <person name="Martin A.C."/>
            <person name="Harkess A."/>
            <person name="Leebens-Mack J."/>
            <person name="Louveau T."/>
            <person name="Stephenson M.J."/>
            <person name="Osbourn A."/>
        </authorList>
    </citation>
    <scope>NUCLEOTIDE SEQUENCE</scope>
    <source>
        <strain evidence="2">S10</strain>
    </source>
</reference>
<evidence type="ECO:0000256" key="1">
    <source>
        <dbReference type="SAM" id="Phobius"/>
    </source>
</evidence>
<feature type="transmembrane region" description="Helical" evidence="1">
    <location>
        <begin position="20"/>
        <end position="42"/>
    </location>
</feature>
<dbReference type="AlphaFoldDB" id="A0AAD7M3T3"/>
<dbReference type="EMBL" id="JARAOO010000004">
    <property type="protein sequence ID" value="KAJ7969470.1"/>
    <property type="molecule type" value="Genomic_DNA"/>
</dbReference>
<comment type="caution">
    <text evidence="2">The sequence shown here is derived from an EMBL/GenBank/DDBJ whole genome shotgun (WGS) entry which is preliminary data.</text>
</comment>
<evidence type="ECO:0000313" key="2">
    <source>
        <dbReference type="EMBL" id="KAJ7969470.1"/>
    </source>
</evidence>
<proteinExistence type="predicted"/>
<name>A0AAD7M3T3_QUISA</name>